<protein>
    <recommendedName>
        <fullName evidence="4">DUF4760 domain-containing protein</fullName>
    </recommendedName>
</protein>
<name>A0ABZ0I183_9GAMM</name>
<evidence type="ECO:0000313" key="2">
    <source>
        <dbReference type="EMBL" id="WOJ92295.1"/>
    </source>
</evidence>
<evidence type="ECO:0008006" key="4">
    <source>
        <dbReference type="Google" id="ProtNLM"/>
    </source>
</evidence>
<reference evidence="2 3" key="1">
    <citation type="submission" date="2023-10" db="EMBL/GenBank/DDBJ databases">
        <title>Two novel species belonging to the OM43/NOR5 clade.</title>
        <authorList>
            <person name="Park M."/>
        </authorList>
    </citation>
    <scope>NUCLEOTIDE SEQUENCE [LARGE SCALE GENOMIC DNA]</scope>
    <source>
        <strain evidence="2 3">IMCC43200</strain>
    </source>
</reference>
<keyword evidence="3" id="KW-1185">Reference proteome</keyword>
<keyword evidence="1" id="KW-0472">Membrane</keyword>
<gene>
    <name evidence="2" type="ORF">R0135_10910</name>
</gene>
<keyword evidence="1" id="KW-0812">Transmembrane</keyword>
<accession>A0ABZ0I183</accession>
<evidence type="ECO:0000313" key="3">
    <source>
        <dbReference type="Proteomes" id="UP001626537"/>
    </source>
</evidence>
<sequence>MKTFAAWTEALANVGVLIGIIFLTIEVSQNTLATKSDASLAIQTAISESISRVQSNPALFDVVYKIYYEEELTPKEYLLAAFYWHSFLTLMDGAVLQYELGVIDLEVLQIYDQELYVTTHQTTFAKRYWENEADSFSPALQAYVANVIKNFREGAR</sequence>
<dbReference type="EMBL" id="CP136864">
    <property type="protein sequence ID" value="WOJ92295.1"/>
    <property type="molecule type" value="Genomic_DNA"/>
</dbReference>
<keyword evidence="1" id="KW-1133">Transmembrane helix</keyword>
<dbReference type="Proteomes" id="UP001626537">
    <property type="component" value="Chromosome"/>
</dbReference>
<evidence type="ECO:0000256" key="1">
    <source>
        <dbReference type="SAM" id="Phobius"/>
    </source>
</evidence>
<proteinExistence type="predicted"/>
<dbReference type="RefSeq" id="WP_407346879.1">
    <property type="nucleotide sequence ID" value="NZ_CP136864.1"/>
</dbReference>
<organism evidence="2 3">
    <name type="scientific">Congregibacter variabilis</name>
    <dbReference type="NCBI Taxonomy" id="3081200"/>
    <lineage>
        <taxon>Bacteria</taxon>
        <taxon>Pseudomonadati</taxon>
        <taxon>Pseudomonadota</taxon>
        <taxon>Gammaproteobacteria</taxon>
        <taxon>Cellvibrionales</taxon>
        <taxon>Halieaceae</taxon>
        <taxon>Congregibacter</taxon>
    </lineage>
</organism>
<feature type="transmembrane region" description="Helical" evidence="1">
    <location>
        <begin position="6"/>
        <end position="25"/>
    </location>
</feature>